<evidence type="ECO:0000256" key="4">
    <source>
        <dbReference type="ARBA" id="ARBA00020268"/>
    </source>
</evidence>
<evidence type="ECO:0000256" key="3">
    <source>
        <dbReference type="ARBA" id="ARBA00010199"/>
    </source>
</evidence>
<comment type="caution">
    <text evidence="14">The sequence shown here is derived from an EMBL/GenBank/DDBJ whole genome shotgun (WGS) entry which is preliminary data.</text>
</comment>
<evidence type="ECO:0000256" key="7">
    <source>
        <dbReference type="ARBA" id="ARBA00022475"/>
    </source>
</evidence>
<evidence type="ECO:0000256" key="8">
    <source>
        <dbReference type="ARBA" id="ARBA00022692"/>
    </source>
</evidence>
<feature type="transmembrane region" description="Helical" evidence="13">
    <location>
        <begin position="319"/>
        <end position="339"/>
    </location>
</feature>
<keyword evidence="6" id="KW-0050">Antiport</keyword>
<gene>
    <name evidence="14" type="ORF">ACFORF_06215</name>
</gene>
<keyword evidence="15" id="KW-1185">Reference proteome</keyword>
<organism evidence="14 15">
    <name type="scientific">Streptococcus caprae</name>
    <dbReference type="NCBI Taxonomy" id="1640501"/>
    <lineage>
        <taxon>Bacteria</taxon>
        <taxon>Bacillati</taxon>
        <taxon>Bacillota</taxon>
        <taxon>Bacilli</taxon>
        <taxon>Lactobacillales</taxon>
        <taxon>Streptococcaceae</taxon>
        <taxon>Streptococcus</taxon>
    </lineage>
</organism>
<evidence type="ECO:0000256" key="9">
    <source>
        <dbReference type="ARBA" id="ARBA00022989"/>
    </source>
</evidence>
<keyword evidence="8 13" id="KW-0812">Transmembrane</keyword>
<comment type="subcellular location">
    <subcellularLocation>
        <location evidence="2">Cell membrane</location>
        <topology evidence="2">Multi-pass membrane protein</topology>
    </subcellularLocation>
</comment>
<evidence type="ECO:0000256" key="11">
    <source>
        <dbReference type="ARBA" id="ARBA00023136"/>
    </source>
</evidence>
<dbReference type="PANTHER" id="PTHR43298">
    <property type="entry name" value="MULTIDRUG RESISTANCE PROTEIN NORM-RELATED"/>
    <property type="match status" value="1"/>
</dbReference>
<evidence type="ECO:0000256" key="12">
    <source>
        <dbReference type="ARBA" id="ARBA00031636"/>
    </source>
</evidence>
<dbReference type="InterPro" id="IPR050222">
    <property type="entry name" value="MATE_MdtK"/>
</dbReference>
<feature type="transmembrane region" description="Helical" evidence="13">
    <location>
        <begin position="390"/>
        <end position="411"/>
    </location>
</feature>
<keyword evidence="5" id="KW-0813">Transport</keyword>
<accession>A0ABV8CW18</accession>
<feature type="transmembrane region" description="Helical" evidence="13">
    <location>
        <begin position="417"/>
        <end position="436"/>
    </location>
</feature>
<dbReference type="InterPro" id="IPR002528">
    <property type="entry name" value="MATE_fam"/>
</dbReference>
<dbReference type="RefSeq" id="WP_380426462.1">
    <property type="nucleotide sequence ID" value="NZ_JBHRZV010000046.1"/>
</dbReference>
<feature type="transmembrane region" description="Helical" evidence="13">
    <location>
        <begin position="54"/>
        <end position="74"/>
    </location>
</feature>
<evidence type="ECO:0000256" key="6">
    <source>
        <dbReference type="ARBA" id="ARBA00022449"/>
    </source>
</evidence>
<keyword evidence="7" id="KW-1003">Cell membrane</keyword>
<protein>
    <recommendedName>
        <fullName evidence="4">Probable multidrug resistance protein NorM</fullName>
    </recommendedName>
    <alternativeName>
        <fullName evidence="12">Multidrug-efflux transporter</fullName>
    </alternativeName>
</protein>
<keyword evidence="10" id="KW-0406">Ion transport</keyword>
<feature type="transmembrane region" description="Helical" evidence="13">
    <location>
        <begin position="132"/>
        <end position="150"/>
    </location>
</feature>
<keyword evidence="9 13" id="KW-1133">Transmembrane helix</keyword>
<comment type="function">
    <text evidence="1">Multidrug efflux pump.</text>
</comment>
<evidence type="ECO:0000256" key="5">
    <source>
        <dbReference type="ARBA" id="ARBA00022448"/>
    </source>
</evidence>
<dbReference type="NCBIfam" id="TIGR00797">
    <property type="entry name" value="matE"/>
    <property type="match status" value="1"/>
</dbReference>
<evidence type="ECO:0000256" key="10">
    <source>
        <dbReference type="ARBA" id="ARBA00023065"/>
    </source>
</evidence>
<dbReference type="EMBL" id="JBHRZV010000046">
    <property type="protein sequence ID" value="MFC3928164.1"/>
    <property type="molecule type" value="Genomic_DNA"/>
</dbReference>
<proteinExistence type="inferred from homology"/>
<sequence length="449" mass="49778">MHSTQTTKEKLMLFVTIFFPVLIYQLANFSASFLDTMMTGHYATKHLAGVSMATSLWNPMFSFLTGLVSALVPVIGHHLGRKEQDKVTQEFHQFLYLGLGLSLVLMAVVAFGARPFLATMGLEPEVLAVGQAYLDCLLVGIVPLSLFSICRSFFDALGLTRLSMYLMLLILPFNAFFNYGLIYGRFGFPEMGGAGAGLGTSLTYWAVLLVVLFVMARHPKVRAYKIWQLDQLQPKLVWSGFRLGLPIGLQVFVEVAIFAAMGLMMAQFSSEIIAAHQSAMNFATLMYAFPASISSALAIVISYEVGARRVADVQAYTRIGRWFALGFATLTLTFLYTFRFQVAGLYGTEQSFIRTTAVFLTYSLFFQLADAYAAPIQGILRGYKDTTMPFIIGFVGYWAAAFPIGMALNAWTNLGPYAYWIGLISGIIICGIFLNIRLNKMAKKLNDRT</sequence>
<evidence type="ECO:0000313" key="14">
    <source>
        <dbReference type="EMBL" id="MFC3928164.1"/>
    </source>
</evidence>
<dbReference type="PANTHER" id="PTHR43298:SF2">
    <property type="entry name" value="FMN_FAD EXPORTER YEEO-RELATED"/>
    <property type="match status" value="1"/>
</dbReference>
<evidence type="ECO:0000313" key="15">
    <source>
        <dbReference type="Proteomes" id="UP001595807"/>
    </source>
</evidence>
<feature type="transmembrane region" description="Helical" evidence="13">
    <location>
        <begin position="236"/>
        <end position="265"/>
    </location>
</feature>
<reference evidence="15" key="1">
    <citation type="journal article" date="2019" name="Int. J. Syst. Evol. Microbiol.">
        <title>The Global Catalogue of Microorganisms (GCM) 10K type strain sequencing project: providing services to taxonomists for standard genome sequencing and annotation.</title>
        <authorList>
            <consortium name="The Broad Institute Genomics Platform"/>
            <consortium name="The Broad Institute Genome Sequencing Center for Infectious Disease"/>
            <person name="Wu L."/>
            <person name="Ma J."/>
        </authorList>
    </citation>
    <scope>NUCLEOTIDE SEQUENCE [LARGE SCALE GENOMIC DNA]</scope>
    <source>
        <strain evidence="15">CCUG 67170</strain>
    </source>
</reference>
<evidence type="ECO:0000256" key="1">
    <source>
        <dbReference type="ARBA" id="ARBA00003408"/>
    </source>
</evidence>
<dbReference type="CDD" id="cd13131">
    <property type="entry name" value="MATE_NorM_like"/>
    <property type="match status" value="1"/>
</dbReference>
<dbReference type="Proteomes" id="UP001595807">
    <property type="component" value="Unassembled WGS sequence"/>
</dbReference>
<feature type="transmembrane region" description="Helical" evidence="13">
    <location>
        <begin position="94"/>
        <end position="112"/>
    </location>
</feature>
<feature type="transmembrane region" description="Helical" evidence="13">
    <location>
        <begin position="351"/>
        <end position="369"/>
    </location>
</feature>
<name>A0ABV8CW18_9STRE</name>
<feature type="transmembrane region" description="Helical" evidence="13">
    <location>
        <begin position="12"/>
        <end position="34"/>
    </location>
</feature>
<dbReference type="InterPro" id="IPR048279">
    <property type="entry name" value="MdtK-like"/>
</dbReference>
<dbReference type="PIRSF" id="PIRSF006603">
    <property type="entry name" value="DinF"/>
    <property type="match status" value="1"/>
</dbReference>
<evidence type="ECO:0000256" key="13">
    <source>
        <dbReference type="SAM" id="Phobius"/>
    </source>
</evidence>
<dbReference type="Pfam" id="PF01554">
    <property type="entry name" value="MatE"/>
    <property type="match status" value="2"/>
</dbReference>
<feature type="transmembrane region" description="Helical" evidence="13">
    <location>
        <begin position="194"/>
        <end position="215"/>
    </location>
</feature>
<comment type="similarity">
    <text evidence="3">Belongs to the multi antimicrobial extrusion (MATE) (TC 2.A.66.1) family.</text>
</comment>
<feature type="transmembrane region" description="Helical" evidence="13">
    <location>
        <begin position="285"/>
        <end position="307"/>
    </location>
</feature>
<evidence type="ECO:0000256" key="2">
    <source>
        <dbReference type="ARBA" id="ARBA00004651"/>
    </source>
</evidence>
<keyword evidence="11 13" id="KW-0472">Membrane</keyword>
<feature type="transmembrane region" description="Helical" evidence="13">
    <location>
        <begin position="162"/>
        <end position="182"/>
    </location>
</feature>